<protein>
    <submittedName>
        <fullName evidence="1">Uncharacterized protein</fullName>
    </submittedName>
</protein>
<dbReference type="EMBL" id="HACA01024162">
    <property type="protein sequence ID" value="CDW41523.1"/>
    <property type="molecule type" value="Transcribed_RNA"/>
</dbReference>
<name>A0A0K2UTD6_LEPSM</name>
<evidence type="ECO:0000313" key="1">
    <source>
        <dbReference type="EMBL" id="CDW41523.1"/>
    </source>
</evidence>
<accession>A0A0K2UTD6</accession>
<proteinExistence type="predicted"/>
<organism evidence="1">
    <name type="scientific">Lepeophtheirus salmonis</name>
    <name type="common">Salmon louse</name>
    <name type="synonym">Caligus salmonis</name>
    <dbReference type="NCBI Taxonomy" id="72036"/>
    <lineage>
        <taxon>Eukaryota</taxon>
        <taxon>Metazoa</taxon>
        <taxon>Ecdysozoa</taxon>
        <taxon>Arthropoda</taxon>
        <taxon>Crustacea</taxon>
        <taxon>Multicrustacea</taxon>
        <taxon>Hexanauplia</taxon>
        <taxon>Copepoda</taxon>
        <taxon>Siphonostomatoida</taxon>
        <taxon>Caligidae</taxon>
        <taxon>Lepeophtheirus</taxon>
    </lineage>
</organism>
<reference evidence="1" key="1">
    <citation type="submission" date="2014-05" db="EMBL/GenBank/DDBJ databases">
        <authorList>
            <person name="Chronopoulou M."/>
        </authorList>
    </citation>
    <scope>NUCLEOTIDE SEQUENCE</scope>
    <source>
        <tissue evidence="1">Whole organism</tissue>
    </source>
</reference>
<dbReference type="AlphaFoldDB" id="A0A0K2UTD6"/>
<sequence>MQAEDFEDQTVLNMKIVLYFVLYYPQSNALANIAS</sequence>